<dbReference type="PANTHER" id="PTHR13445">
    <property type="entry name" value="TUMOR SUPPRESSING SUBTRANSFERABLE CANDIDATE 4 TSSC4"/>
    <property type="match status" value="1"/>
</dbReference>
<dbReference type="Proteomes" id="UP001457282">
    <property type="component" value="Unassembled WGS sequence"/>
</dbReference>
<reference evidence="2 3" key="1">
    <citation type="journal article" date="2023" name="G3 (Bethesda)">
        <title>A chromosome-length genome assembly and annotation of blackberry (Rubus argutus, cv. 'Hillquist').</title>
        <authorList>
            <person name="Bruna T."/>
            <person name="Aryal R."/>
            <person name="Dudchenko O."/>
            <person name="Sargent D.J."/>
            <person name="Mead D."/>
            <person name="Buti M."/>
            <person name="Cavallini A."/>
            <person name="Hytonen T."/>
            <person name="Andres J."/>
            <person name="Pham M."/>
            <person name="Weisz D."/>
            <person name="Mascagni F."/>
            <person name="Usai G."/>
            <person name="Natali L."/>
            <person name="Bassil N."/>
            <person name="Fernandez G.E."/>
            <person name="Lomsadze A."/>
            <person name="Armour M."/>
            <person name="Olukolu B."/>
            <person name="Poorten T."/>
            <person name="Britton C."/>
            <person name="Davik J."/>
            <person name="Ashrafi H."/>
            <person name="Aiden E.L."/>
            <person name="Borodovsky M."/>
            <person name="Worthington M."/>
        </authorList>
    </citation>
    <scope>NUCLEOTIDE SEQUENCE [LARGE SCALE GENOMIC DNA]</scope>
    <source>
        <strain evidence="2">PI 553951</strain>
    </source>
</reference>
<feature type="region of interest" description="Disordered" evidence="1">
    <location>
        <begin position="294"/>
        <end position="325"/>
    </location>
</feature>
<feature type="compositionally biased region" description="Basic and acidic residues" evidence="1">
    <location>
        <begin position="44"/>
        <end position="55"/>
    </location>
</feature>
<protein>
    <recommendedName>
        <fullName evidence="4">Protein TSSC4</fullName>
    </recommendedName>
</protein>
<dbReference type="AlphaFoldDB" id="A0AAW1XBP3"/>
<accession>A0AAW1XBP3</accession>
<sequence>MDDSFRLRADKVFGSLSASLSSSLQPQSSPWSVADDEVERREWRRCTDAPDRDKTPCSSSFEGDFGIGSSIGMDPTLDFEEEEDEYDKVASGADAVDDDRLFMDDVTHHGSYLNSHNVLLRSNKDTRANHLAARHRLKEDDAEAQNPNCTPVASTSPVKDPPAKSPEDGGQPKPILKRKENSSVIKSRKRVRFDPAFINQNDCEESRGEVQNLVSDNGSGLTASRVSLKNKTAAQVPDYLVNPSKYTCYSFDSTSDVDQGANTKAFMDYFTPVERSRSEMEDASAQLPKSVTFVPKKKTGDGKSVDGSTRMKQDEEDDNKQSLNPKGFAIVIAAMEESEISAMEEEDKLEPNAALLSDCLPKRGRKFRTKSMSDDESDS</sequence>
<feature type="region of interest" description="Disordered" evidence="1">
    <location>
        <begin position="136"/>
        <end position="184"/>
    </location>
</feature>
<name>A0AAW1XBP3_RUBAR</name>
<evidence type="ECO:0000313" key="2">
    <source>
        <dbReference type="EMBL" id="KAK9934265.1"/>
    </source>
</evidence>
<comment type="caution">
    <text evidence="2">The sequence shown here is derived from an EMBL/GenBank/DDBJ whole genome shotgun (WGS) entry which is preliminary data.</text>
</comment>
<keyword evidence="3" id="KW-1185">Reference proteome</keyword>
<feature type="compositionally biased region" description="Basic and acidic residues" evidence="1">
    <location>
        <begin position="298"/>
        <end position="313"/>
    </location>
</feature>
<dbReference type="EMBL" id="JBEDUW010000004">
    <property type="protein sequence ID" value="KAK9934265.1"/>
    <property type="molecule type" value="Genomic_DNA"/>
</dbReference>
<dbReference type="InterPro" id="IPR029338">
    <property type="entry name" value="TSSC4"/>
</dbReference>
<feature type="compositionally biased region" description="Polar residues" evidence="1">
    <location>
        <begin position="145"/>
        <end position="157"/>
    </location>
</feature>
<dbReference type="PANTHER" id="PTHR13445:SF5">
    <property type="entry name" value="PROTEIN TSSC4"/>
    <property type="match status" value="1"/>
</dbReference>
<evidence type="ECO:0000256" key="1">
    <source>
        <dbReference type="SAM" id="MobiDB-lite"/>
    </source>
</evidence>
<proteinExistence type="predicted"/>
<evidence type="ECO:0008006" key="4">
    <source>
        <dbReference type="Google" id="ProtNLM"/>
    </source>
</evidence>
<feature type="region of interest" description="Disordered" evidence="1">
    <location>
        <begin position="44"/>
        <end position="65"/>
    </location>
</feature>
<evidence type="ECO:0000313" key="3">
    <source>
        <dbReference type="Proteomes" id="UP001457282"/>
    </source>
</evidence>
<organism evidence="2 3">
    <name type="scientific">Rubus argutus</name>
    <name type="common">Southern blackberry</name>
    <dbReference type="NCBI Taxonomy" id="59490"/>
    <lineage>
        <taxon>Eukaryota</taxon>
        <taxon>Viridiplantae</taxon>
        <taxon>Streptophyta</taxon>
        <taxon>Embryophyta</taxon>
        <taxon>Tracheophyta</taxon>
        <taxon>Spermatophyta</taxon>
        <taxon>Magnoliopsida</taxon>
        <taxon>eudicotyledons</taxon>
        <taxon>Gunneridae</taxon>
        <taxon>Pentapetalae</taxon>
        <taxon>rosids</taxon>
        <taxon>fabids</taxon>
        <taxon>Rosales</taxon>
        <taxon>Rosaceae</taxon>
        <taxon>Rosoideae</taxon>
        <taxon>Rosoideae incertae sedis</taxon>
        <taxon>Rubus</taxon>
    </lineage>
</organism>
<gene>
    <name evidence="2" type="ORF">M0R45_021415</name>
</gene>